<dbReference type="GeneID" id="16067761"/>
<keyword evidence="2" id="KW-1133">Transmembrane helix</keyword>
<feature type="compositionally biased region" description="Polar residues" evidence="1">
    <location>
        <begin position="157"/>
        <end position="173"/>
    </location>
</feature>
<dbReference type="InParanoid" id="F2TVB0"/>
<name>F2TVB0_SALR5</name>
<dbReference type="KEGG" id="sre:PTSG_00022"/>
<reference evidence="3" key="1">
    <citation type="submission" date="2009-08" db="EMBL/GenBank/DDBJ databases">
        <title>Annotation of Salpingoeca rosetta.</title>
        <authorList>
            <consortium name="The Broad Institute Genome Sequencing Platform"/>
            <person name="Russ C."/>
            <person name="Cuomo C."/>
            <person name="Burger G."/>
            <person name="Gray M.W."/>
            <person name="Holland P.W.H."/>
            <person name="King N."/>
            <person name="Lang F.B.F."/>
            <person name="Roger A.J."/>
            <person name="Ruiz-Trillo I."/>
            <person name="Young S.K."/>
            <person name="Zeng Q."/>
            <person name="Gargeya S."/>
            <person name="Alvarado L."/>
            <person name="Berlin A."/>
            <person name="Chapman S.B."/>
            <person name="Chen Z."/>
            <person name="Freedman E."/>
            <person name="Gellesch M."/>
            <person name="Goldberg J."/>
            <person name="Griggs A."/>
            <person name="Gujja S."/>
            <person name="Heilman E."/>
            <person name="Heiman D."/>
            <person name="Howarth C."/>
            <person name="Mehta T."/>
            <person name="Neiman D."/>
            <person name="Pearson M."/>
            <person name="Roberts A."/>
            <person name="Saif S."/>
            <person name="Shea T."/>
            <person name="Shenoy N."/>
            <person name="Sisk P."/>
            <person name="Stolte C."/>
            <person name="Sykes S."/>
            <person name="White J."/>
            <person name="Yandava C."/>
            <person name="Haas B."/>
            <person name="Nusbaum C."/>
            <person name="Birren B."/>
        </authorList>
    </citation>
    <scope>NUCLEOTIDE SEQUENCE [LARGE SCALE GENOMIC DNA]</scope>
    <source>
        <strain evidence="3">ATCC 50818</strain>
    </source>
</reference>
<feature type="compositionally biased region" description="Polar residues" evidence="1">
    <location>
        <begin position="227"/>
        <end position="241"/>
    </location>
</feature>
<keyword evidence="2" id="KW-0472">Membrane</keyword>
<accession>F2TVB0</accession>
<evidence type="ECO:0000313" key="4">
    <source>
        <dbReference type="Proteomes" id="UP000007799"/>
    </source>
</evidence>
<feature type="transmembrane region" description="Helical" evidence="2">
    <location>
        <begin position="30"/>
        <end position="54"/>
    </location>
</feature>
<gene>
    <name evidence="3" type="ORF">PTSG_00022</name>
</gene>
<feature type="compositionally biased region" description="Low complexity" evidence="1">
    <location>
        <begin position="123"/>
        <end position="156"/>
    </location>
</feature>
<evidence type="ECO:0000313" key="3">
    <source>
        <dbReference type="EMBL" id="EGD72006.1"/>
    </source>
</evidence>
<dbReference type="EMBL" id="GL832955">
    <property type="protein sequence ID" value="EGD72006.1"/>
    <property type="molecule type" value="Genomic_DNA"/>
</dbReference>
<protein>
    <submittedName>
        <fullName evidence="3">Uncharacterized protein</fullName>
    </submittedName>
</protein>
<feature type="region of interest" description="Disordered" evidence="1">
    <location>
        <begin position="215"/>
        <end position="254"/>
    </location>
</feature>
<evidence type="ECO:0000256" key="2">
    <source>
        <dbReference type="SAM" id="Phobius"/>
    </source>
</evidence>
<keyword evidence="2" id="KW-0812">Transmembrane</keyword>
<keyword evidence="4" id="KW-1185">Reference proteome</keyword>
<feature type="compositionally biased region" description="Basic and acidic residues" evidence="1">
    <location>
        <begin position="215"/>
        <end position="226"/>
    </location>
</feature>
<dbReference type="RefSeq" id="XP_004998578.1">
    <property type="nucleotide sequence ID" value="XM_004998521.1"/>
</dbReference>
<dbReference type="Proteomes" id="UP000007799">
    <property type="component" value="Unassembled WGS sequence"/>
</dbReference>
<sequence>MVVAAGSGGASRPTNAPSCPLCPGGSVGGAVLMVVPLLVCIALLAGCLSVSSLWRRNKRQRHAPQYASTCASGRAKPNKRAAPRVQPDLRLPHQQQQPQHPQPAKRVNNITPLLPMPTLTRQSSSSTALLPPSPSVAAAAEDTPYTTTPTTKTPMTYESTAASSARPWHTQQQQRERQSLTVRTAGVAASSPPPAGISAWGQIPAGYALVLEGRQHDPSSHNDITAHESSQTRLALDHTTNPSPPSLAAAGPNTVDYGLAIPTSSHRQWRQERGVSQHIYEELDVPGHTANILYEPSTATPGRNHLQQPQLQQWEHRNGLHGQRLPLPQPTAADGGEAEYETIPRTRAFRIDTSNRDSAASAGSGTYYSVIPE</sequence>
<proteinExistence type="predicted"/>
<organism evidence="4">
    <name type="scientific">Salpingoeca rosetta (strain ATCC 50818 / BSB-021)</name>
    <dbReference type="NCBI Taxonomy" id="946362"/>
    <lineage>
        <taxon>Eukaryota</taxon>
        <taxon>Choanoflagellata</taxon>
        <taxon>Craspedida</taxon>
        <taxon>Salpingoecidae</taxon>
        <taxon>Salpingoeca</taxon>
    </lineage>
</organism>
<feature type="region of interest" description="Disordered" evidence="1">
    <location>
        <begin position="330"/>
        <end position="373"/>
    </location>
</feature>
<dbReference type="AlphaFoldDB" id="F2TVB0"/>
<feature type="region of interest" description="Disordered" evidence="1">
    <location>
        <begin position="59"/>
        <end position="176"/>
    </location>
</feature>
<evidence type="ECO:0000256" key="1">
    <source>
        <dbReference type="SAM" id="MobiDB-lite"/>
    </source>
</evidence>